<evidence type="ECO:0000259" key="3">
    <source>
        <dbReference type="PROSITE" id="PS50109"/>
    </source>
</evidence>
<evidence type="ECO:0000313" key="5">
    <source>
        <dbReference type="EMBL" id="SON52364.1"/>
    </source>
</evidence>
<proteinExistence type="predicted"/>
<sequence length="376" mass="42333">MYELLIIDDVAENLRVLQSILQRKDFRIRAATSAQVALKLIAKKVPDLIISDVQMPNITGIDLCHQLAKDEHYKSIPIILVSAFDDEQSVELAMATHSKDFFLKPYNPQEVLTRVRVQLMRVEQQKRILHQEVNSAVNQLVDGVANEISTPLGTSILTSTHMKETILHFEQLYQKQQVTNSKLKDFILFCHDSVDLNLSNLNRVADMMEMFRAISASDRERFLEDVNLISAIEKVIAHYHAKLSYMGVVVKLDGVPTTIHTDGYLLQIVLGNLIGNALSHAYDGEVAKPIEIQWQQKGDFIWICFCDNGCGVDDTQLDQVLKPFYTTKRGRAGHVGLSATVAANIIVGPLHGEIDLVSDERGLVWQFSFPIQLNDL</sequence>
<dbReference type="InterPro" id="IPR036890">
    <property type="entry name" value="HATPase_C_sf"/>
</dbReference>
<reference evidence="5 6" key="1">
    <citation type="submission" date="2017-10" db="EMBL/GenBank/DDBJ databases">
        <authorList>
            <person name="Banno H."/>
            <person name="Chua N.-H."/>
        </authorList>
    </citation>
    <scope>NUCLEOTIDE SEQUENCE [LARGE SCALE GENOMIC DNA]</scope>
    <source>
        <strain evidence="5">Vibrio tapetis CECT4600</strain>
    </source>
</reference>
<dbReference type="CDD" id="cd00075">
    <property type="entry name" value="HATPase"/>
    <property type="match status" value="1"/>
</dbReference>
<dbReference type="SMART" id="SM00448">
    <property type="entry name" value="REC"/>
    <property type="match status" value="1"/>
</dbReference>
<accession>A0A2N8ZKF1</accession>
<dbReference type="SUPFAM" id="SSF55874">
    <property type="entry name" value="ATPase domain of HSP90 chaperone/DNA topoisomerase II/histidine kinase"/>
    <property type="match status" value="1"/>
</dbReference>
<dbReference type="AlphaFoldDB" id="A0A2N8ZKF1"/>
<dbReference type="InterPro" id="IPR003594">
    <property type="entry name" value="HATPase_dom"/>
</dbReference>
<feature type="modified residue" description="4-aspartylphosphate" evidence="2">
    <location>
        <position position="52"/>
    </location>
</feature>
<dbReference type="InterPro" id="IPR001789">
    <property type="entry name" value="Sig_transdc_resp-reg_receiver"/>
</dbReference>
<dbReference type="PANTHER" id="PTHR43547:SF2">
    <property type="entry name" value="HYBRID SIGNAL TRANSDUCTION HISTIDINE KINASE C"/>
    <property type="match status" value="1"/>
</dbReference>
<dbReference type="InterPro" id="IPR005467">
    <property type="entry name" value="His_kinase_dom"/>
</dbReference>
<dbReference type="SUPFAM" id="SSF52172">
    <property type="entry name" value="CheY-like"/>
    <property type="match status" value="1"/>
</dbReference>
<dbReference type="RefSeq" id="WP_102524638.1">
    <property type="nucleotide sequence ID" value="NZ_LT960612.1"/>
</dbReference>
<name>A0A2N8ZKF1_9VIBR</name>
<dbReference type="PROSITE" id="PS50110">
    <property type="entry name" value="RESPONSE_REGULATORY"/>
    <property type="match status" value="1"/>
</dbReference>
<protein>
    <submittedName>
        <fullName evidence="5">Putative Sensor protein</fullName>
    </submittedName>
</protein>
<dbReference type="Gene3D" id="1.10.287.130">
    <property type="match status" value="1"/>
</dbReference>
<dbReference type="OrthoDB" id="8874570at2"/>
<feature type="domain" description="Response regulatory" evidence="4">
    <location>
        <begin position="3"/>
        <end position="119"/>
    </location>
</feature>
<dbReference type="EMBL" id="LT960612">
    <property type="protein sequence ID" value="SON52364.1"/>
    <property type="molecule type" value="Genomic_DNA"/>
</dbReference>
<keyword evidence="6" id="KW-1185">Reference proteome</keyword>
<keyword evidence="1 2" id="KW-0597">Phosphoprotein</keyword>
<dbReference type="Gene3D" id="3.30.565.10">
    <property type="entry name" value="Histidine kinase-like ATPase, C-terminal domain"/>
    <property type="match status" value="1"/>
</dbReference>
<evidence type="ECO:0000256" key="1">
    <source>
        <dbReference type="ARBA" id="ARBA00022553"/>
    </source>
</evidence>
<dbReference type="Proteomes" id="UP000235828">
    <property type="component" value="Chromosome B"/>
</dbReference>
<dbReference type="InterPro" id="IPR011006">
    <property type="entry name" value="CheY-like_superfamily"/>
</dbReference>
<dbReference type="PANTHER" id="PTHR43547">
    <property type="entry name" value="TWO-COMPONENT HISTIDINE KINASE"/>
    <property type="match status" value="1"/>
</dbReference>
<dbReference type="Pfam" id="PF02518">
    <property type="entry name" value="HATPase_c"/>
    <property type="match status" value="1"/>
</dbReference>
<gene>
    <name evidence="5" type="ORF">VTAP4600_B0753</name>
</gene>
<dbReference type="SMART" id="SM00387">
    <property type="entry name" value="HATPase_c"/>
    <property type="match status" value="1"/>
</dbReference>
<dbReference type="Gene3D" id="3.40.50.2300">
    <property type="match status" value="1"/>
</dbReference>
<dbReference type="KEGG" id="vta:B0753"/>
<dbReference type="PROSITE" id="PS50109">
    <property type="entry name" value="HIS_KIN"/>
    <property type="match status" value="1"/>
</dbReference>
<feature type="domain" description="Histidine kinase" evidence="3">
    <location>
        <begin position="143"/>
        <end position="373"/>
    </location>
</feature>
<evidence type="ECO:0000256" key="2">
    <source>
        <dbReference type="PROSITE-ProRule" id="PRU00169"/>
    </source>
</evidence>
<organism evidence="5 6">
    <name type="scientific">Vibrio tapetis subsp. tapetis</name>
    <dbReference type="NCBI Taxonomy" id="1671868"/>
    <lineage>
        <taxon>Bacteria</taxon>
        <taxon>Pseudomonadati</taxon>
        <taxon>Pseudomonadota</taxon>
        <taxon>Gammaproteobacteria</taxon>
        <taxon>Vibrionales</taxon>
        <taxon>Vibrionaceae</taxon>
        <taxon>Vibrio</taxon>
    </lineage>
</organism>
<evidence type="ECO:0000259" key="4">
    <source>
        <dbReference type="PROSITE" id="PS50110"/>
    </source>
</evidence>
<dbReference type="Pfam" id="PF00072">
    <property type="entry name" value="Response_reg"/>
    <property type="match status" value="1"/>
</dbReference>
<evidence type="ECO:0000313" key="6">
    <source>
        <dbReference type="Proteomes" id="UP000235828"/>
    </source>
</evidence>
<dbReference type="GO" id="GO:0000155">
    <property type="term" value="F:phosphorelay sensor kinase activity"/>
    <property type="evidence" value="ECO:0007669"/>
    <property type="project" value="TreeGrafter"/>
</dbReference>